<dbReference type="KEGG" id="gni:GNIT_0303"/>
<dbReference type="RefSeq" id="WP_014107336.1">
    <property type="nucleotide sequence ID" value="NC_016041.1"/>
</dbReference>
<name>G4QFB3_GLANF</name>
<gene>
    <name evidence="9" type="ordered locus">GNIT_0303</name>
</gene>
<dbReference type="EMBL" id="CP003060">
    <property type="protein sequence ID" value="AEP28457.1"/>
    <property type="molecule type" value="Genomic_DNA"/>
</dbReference>
<proteinExistence type="inferred from homology"/>
<dbReference type="STRING" id="1085623.GNIT_0303"/>
<evidence type="ECO:0000256" key="4">
    <source>
        <dbReference type="PROSITE-ProRule" id="PRU00284"/>
    </source>
</evidence>
<evidence type="ECO:0000256" key="5">
    <source>
        <dbReference type="SAM" id="Coils"/>
    </source>
</evidence>
<sequence length="640" mass="68965">MTIQQKFFYAVATIVAFFAVALAVISGFQSASQTQKMISSDILKQQKHIIDVLDTTDTIMAERVQNSMRLLKKMGAELGPAKIDGTVSVNGVSANNIYLGSSGQGNNFTLVDGLTEIMNGTATIFSKTDQDYIRIATNVIKNDKRAIGTKLSPTGKAIVNINSGKPYFGQVDILGNPFLTGYAPMFDSNGETIGIWYVGYSADLRSIQDTIANSRLLDEGFIALLDAKGNIRANSSNLSESEVEKALGNTDDWQLTKVSYDKWGYSIVLAASNAEVSSTIWSSVIGAAVKQIIAGLVILGTIFFLLNKIVGQRIQNYIDTINEVASGRGDLSVRFDERHTDEFGRMAKGLNRLFSKVEDTITDVKSTSSKLIDKALALNELATNAQASVKQLSEEVSSMTRSASILEEKATAVEHNTAKADEAATTADKETNLSVETLNKTIIDIKGQADNTQNSVLVIEELARSSEEISGVMEVIRNIAEQTNLLALNAAIEAARAGEQGRGFAVVADEVRSLASRTQKSTEEIRTMIERLQAGSKEASTAMATNKASALETVESTSKTGAVLQQALAAVDQIKSLNSETAIMASQQKEVSMDIKLGIENVNRITEGNTASATNMKKMSDELSALVSTMKDKLNNYKTT</sequence>
<dbReference type="Gene3D" id="1.10.287.950">
    <property type="entry name" value="Methyl-accepting chemotaxis protein"/>
    <property type="match status" value="1"/>
</dbReference>
<reference evidence="9 10" key="1">
    <citation type="journal article" date="2011" name="J. Bacteriol.">
        <title>Complete genome sequence of seawater bacterium Glaciecola nitratireducens FR1064T.</title>
        <authorList>
            <person name="Bian F."/>
            <person name="Qin Q.L."/>
            <person name="Xie B.B."/>
            <person name="Shu Y.L."/>
            <person name="Zhang X.Y."/>
            <person name="Yu Y."/>
            <person name="Chen B."/>
            <person name="Chen X.L."/>
            <person name="Zhou B.C."/>
            <person name="Zhang Y.Z."/>
        </authorList>
    </citation>
    <scope>NUCLEOTIDE SEQUENCE [LARGE SCALE GENOMIC DNA]</scope>
    <source>
        <strain evidence="10">JCM 12485 / KCTC 12276 / FR1064</strain>
    </source>
</reference>
<evidence type="ECO:0000259" key="7">
    <source>
        <dbReference type="PROSITE" id="PS50111"/>
    </source>
</evidence>
<dbReference type="SUPFAM" id="SSF58104">
    <property type="entry name" value="Methyl-accepting chemotaxis protein (MCP) signaling domain"/>
    <property type="match status" value="1"/>
</dbReference>
<keyword evidence="5" id="KW-0175">Coiled coil</keyword>
<dbReference type="SMART" id="SM00283">
    <property type="entry name" value="MA"/>
    <property type="match status" value="1"/>
</dbReference>
<dbReference type="PANTHER" id="PTHR32089">
    <property type="entry name" value="METHYL-ACCEPTING CHEMOTAXIS PROTEIN MCPB"/>
    <property type="match status" value="1"/>
</dbReference>
<feature type="domain" description="Methyl-accepting transducer" evidence="7">
    <location>
        <begin position="363"/>
        <end position="603"/>
    </location>
</feature>
<dbReference type="FunFam" id="1.10.287.950:FF:000001">
    <property type="entry name" value="Methyl-accepting chemotaxis sensory transducer"/>
    <property type="match status" value="1"/>
</dbReference>
<keyword evidence="6" id="KW-0812">Transmembrane</keyword>
<evidence type="ECO:0000259" key="8">
    <source>
        <dbReference type="PROSITE" id="PS50885"/>
    </source>
</evidence>
<evidence type="ECO:0000313" key="10">
    <source>
        <dbReference type="Proteomes" id="UP000009282"/>
    </source>
</evidence>
<dbReference type="AlphaFoldDB" id="G4QFB3"/>
<comment type="similarity">
    <text evidence="3">Belongs to the methyl-accepting chemotaxis (MCP) protein family.</text>
</comment>
<dbReference type="Proteomes" id="UP000009282">
    <property type="component" value="Chromosome"/>
</dbReference>
<dbReference type="Pfam" id="PF17201">
    <property type="entry name" value="Cache_3-Cache_2"/>
    <property type="match status" value="1"/>
</dbReference>
<dbReference type="SMART" id="SM00304">
    <property type="entry name" value="HAMP"/>
    <property type="match status" value="1"/>
</dbReference>
<protein>
    <submittedName>
        <fullName evidence="9">Methyl-accepting chemotaxis protein</fullName>
    </submittedName>
</protein>
<dbReference type="InterPro" id="IPR003660">
    <property type="entry name" value="HAMP_dom"/>
</dbReference>
<organism evidence="9 10">
    <name type="scientific">Glaciecola nitratireducens (strain JCM 12485 / KCTC 12276 / FR1064)</name>
    <dbReference type="NCBI Taxonomy" id="1085623"/>
    <lineage>
        <taxon>Bacteria</taxon>
        <taxon>Pseudomonadati</taxon>
        <taxon>Pseudomonadota</taxon>
        <taxon>Gammaproteobacteria</taxon>
        <taxon>Alteromonadales</taxon>
        <taxon>Alteromonadaceae</taxon>
        <taxon>Brumicola</taxon>
    </lineage>
</organism>
<dbReference type="InterPro" id="IPR029151">
    <property type="entry name" value="Sensor-like_sf"/>
</dbReference>
<dbReference type="GO" id="GO:0016020">
    <property type="term" value="C:membrane"/>
    <property type="evidence" value="ECO:0007669"/>
    <property type="project" value="UniProtKB-SubCell"/>
</dbReference>
<dbReference type="InterPro" id="IPR033462">
    <property type="entry name" value="Cache_3-Cache_2"/>
</dbReference>
<dbReference type="PROSITE" id="PS50885">
    <property type="entry name" value="HAMP"/>
    <property type="match status" value="1"/>
</dbReference>
<keyword evidence="6" id="KW-0472">Membrane</keyword>
<dbReference type="SUPFAM" id="SSF103190">
    <property type="entry name" value="Sensory domain-like"/>
    <property type="match status" value="1"/>
</dbReference>
<dbReference type="InterPro" id="IPR004089">
    <property type="entry name" value="MCPsignal_dom"/>
</dbReference>
<dbReference type="eggNOG" id="COG0840">
    <property type="taxonomic scope" value="Bacteria"/>
</dbReference>
<feature type="domain" description="HAMP" evidence="8">
    <location>
        <begin position="308"/>
        <end position="362"/>
    </location>
</feature>
<dbReference type="PANTHER" id="PTHR32089:SF112">
    <property type="entry name" value="LYSOZYME-LIKE PROTEIN-RELATED"/>
    <property type="match status" value="1"/>
</dbReference>
<keyword evidence="2 4" id="KW-0807">Transducer</keyword>
<comment type="subcellular location">
    <subcellularLocation>
        <location evidence="1">Membrane</location>
    </subcellularLocation>
</comment>
<dbReference type="CDD" id="cd06225">
    <property type="entry name" value="HAMP"/>
    <property type="match status" value="1"/>
</dbReference>
<evidence type="ECO:0000256" key="2">
    <source>
        <dbReference type="ARBA" id="ARBA00023224"/>
    </source>
</evidence>
<dbReference type="GO" id="GO:0007165">
    <property type="term" value="P:signal transduction"/>
    <property type="evidence" value="ECO:0007669"/>
    <property type="project" value="UniProtKB-KW"/>
</dbReference>
<accession>G4QFB3</accession>
<keyword evidence="10" id="KW-1185">Reference proteome</keyword>
<dbReference type="InterPro" id="IPR004090">
    <property type="entry name" value="Chemotax_Me-accpt_rcpt"/>
</dbReference>
<dbReference type="GO" id="GO:0006935">
    <property type="term" value="P:chemotaxis"/>
    <property type="evidence" value="ECO:0007669"/>
    <property type="project" value="InterPro"/>
</dbReference>
<feature type="coiled-coil region" evidence="5">
    <location>
        <begin position="375"/>
        <end position="409"/>
    </location>
</feature>
<dbReference type="OrthoDB" id="9763018at2"/>
<dbReference type="PRINTS" id="PR00260">
    <property type="entry name" value="CHEMTRNSDUCR"/>
</dbReference>
<evidence type="ECO:0000256" key="3">
    <source>
        <dbReference type="ARBA" id="ARBA00029447"/>
    </source>
</evidence>
<keyword evidence="6" id="KW-1133">Transmembrane helix</keyword>
<dbReference type="GO" id="GO:0004888">
    <property type="term" value="F:transmembrane signaling receptor activity"/>
    <property type="evidence" value="ECO:0007669"/>
    <property type="project" value="InterPro"/>
</dbReference>
<dbReference type="PROSITE" id="PS50111">
    <property type="entry name" value="CHEMOTAXIS_TRANSDUC_2"/>
    <property type="match status" value="1"/>
</dbReference>
<dbReference type="Pfam" id="PF00015">
    <property type="entry name" value="MCPsignal"/>
    <property type="match status" value="1"/>
</dbReference>
<feature type="transmembrane region" description="Helical" evidence="6">
    <location>
        <begin position="7"/>
        <end position="28"/>
    </location>
</feature>
<dbReference type="HOGENOM" id="CLU_000445_107_12_6"/>
<dbReference type="Pfam" id="PF00672">
    <property type="entry name" value="HAMP"/>
    <property type="match status" value="1"/>
</dbReference>
<evidence type="ECO:0000256" key="1">
    <source>
        <dbReference type="ARBA" id="ARBA00004370"/>
    </source>
</evidence>
<evidence type="ECO:0000256" key="6">
    <source>
        <dbReference type="SAM" id="Phobius"/>
    </source>
</evidence>
<evidence type="ECO:0000313" key="9">
    <source>
        <dbReference type="EMBL" id="AEP28457.1"/>
    </source>
</evidence>